<dbReference type="PANTHER" id="PTHR24104">
    <property type="entry name" value="E3 UBIQUITIN-PROTEIN LIGASE NHLRC1-RELATED"/>
    <property type="match status" value="1"/>
</dbReference>
<dbReference type="InterPro" id="IPR050952">
    <property type="entry name" value="TRIM-NHL_E3_ligases"/>
</dbReference>
<dbReference type="CDD" id="cd05819">
    <property type="entry name" value="NHL"/>
    <property type="match status" value="1"/>
</dbReference>
<dbReference type="PROSITE" id="PS51125">
    <property type="entry name" value="NHL"/>
    <property type="match status" value="1"/>
</dbReference>
<dbReference type="Gene3D" id="2.120.10.30">
    <property type="entry name" value="TolB, C-terminal domain"/>
    <property type="match status" value="1"/>
</dbReference>
<dbReference type="Pfam" id="PF01436">
    <property type="entry name" value="NHL"/>
    <property type="match status" value="2"/>
</dbReference>
<keyword evidence="6" id="KW-1185">Reference proteome</keyword>
<dbReference type="Proteomes" id="UP000681722">
    <property type="component" value="Unassembled WGS sequence"/>
</dbReference>
<dbReference type="Proteomes" id="UP000663829">
    <property type="component" value="Unassembled WGS sequence"/>
</dbReference>
<dbReference type="GO" id="GO:0008270">
    <property type="term" value="F:zinc ion binding"/>
    <property type="evidence" value="ECO:0007669"/>
    <property type="project" value="UniProtKB-KW"/>
</dbReference>
<dbReference type="SUPFAM" id="SSF101898">
    <property type="entry name" value="NHL repeat"/>
    <property type="match status" value="1"/>
</dbReference>
<evidence type="ECO:0000313" key="5">
    <source>
        <dbReference type="EMBL" id="CAF3923412.1"/>
    </source>
</evidence>
<dbReference type="PANTHER" id="PTHR24104:SF25">
    <property type="entry name" value="PROTEIN LIN-41"/>
    <property type="match status" value="1"/>
</dbReference>
<accession>A0A814TLZ8</accession>
<comment type="caution">
    <text evidence="4">The sequence shown here is derived from an EMBL/GenBank/DDBJ whole genome shotgun (WGS) entry which is preliminary data.</text>
</comment>
<evidence type="ECO:0000313" key="4">
    <source>
        <dbReference type="EMBL" id="CAF1159942.1"/>
    </source>
</evidence>
<keyword evidence="1" id="KW-0677">Repeat</keyword>
<dbReference type="InterPro" id="IPR011042">
    <property type="entry name" value="6-blade_b-propeller_TolB-like"/>
</dbReference>
<keyword evidence="3" id="KW-1133">Transmembrane helix</keyword>
<keyword evidence="3" id="KW-0812">Transmembrane</keyword>
<evidence type="ECO:0000313" key="6">
    <source>
        <dbReference type="Proteomes" id="UP000663829"/>
    </source>
</evidence>
<proteinExistence type="predicted"/>
<feature type="repeat" description="NHL" evidence="2">
    <location>
        <begin position="467"/>
        <end position="497"/>
    </location>
</feature>
<evidence type="ECO:0000256" key="1">
    <source>
        <dbReference type="ARBA" id="ARBA00022737"/>
    </source>
</evidence>
<evidence type="ECO:0000256" key="3">
    <source>
        <dbReference type="SAM" id="Phobius"/>
    </source>
</evidence>
<sequence length="498" mass="52827">MSGCLFKLPGVADRPSLYQSTAVKWKKAENQVLNEATSTTAQQQDSNVNKSGLVKKRLSRFSAQFQSINLNRHDKHRSSLPLSNDNEVKKLRTKKSISSEFDNSKVPLNKLKVISKKKLFKNGISGARCALITIGAIFGACVLALILALVLTLSKSSSGGASSISSDSTTINNNLTTAAPFTGNPCGTLWNPNGTTVAGITRTYGTSSSLLRYPSGIFIDKNDIMYIADTWNNRIQKWVIGASSGTTVAGDTTGANGSALNTLSLPYGVFVDQSQNVYVADTGNYRIMYWGNGMSTGSMVAGTGAYGNGSNELGGCEGIYVDSSGTMYITDFNNHRVVKWTAGAATGSVAAGGNGISNTTTQLGFPWGIAVDTTNSAMYIANWGLYSISKWSFGATSGSTYAGTAGIAGSTATTLLNPANIILDSYNNLYVADAYNMRIQMFCASSPTQGVTIAGINQQQGYTSLKLSMPYGLALDSGYNLYVADTMNHRIQKFSKAS</sequence>
<dbReference type="Gene3D" id="2.40.10.500">
    <property type="match status" value="2"/>
</dbReference>
<dbReference type="EMBL" id="CAJOBC010007168">
    <property type="protein sequence ID" value="CAF3923412.1"/>
    <property type="molecule type" value="Genomic_DNA"/>
</dbReference>
<feature type="transmembrane region" description="Helical" evidence="3">
    <location>
        <begin position="126"/>
        <end position="153"/>
    </location>
</feature>
<name>A0A814TLZ8_9BILA</name>
<organism evidence="4 6">
    <name type="scientific">Didymodactylos carnosus</name>
    <dbReference type="NCBI Taxonomy" id="1234261"/>
    <lineage>
        <taxon>Eukaryota</taxon>
        <taxon>Metazoa</taxon>
        <taxon>Spiralia</taxon>
        <taxon>Gnathifera</taxon>
        <taxon>Rotifera</taxon>
        <taxon>Eurotatoria</taxon>
        <taxon>Bdelloidea</taxon>
        <taxon>Philodinida</taxon>
        <taxon>Philodinidae</taxon>
        <taxon>Didymodactylos</taxon>
    </lineage>
</organism>
<keyword evidence="3" id="KW-0472">Membrane</keyword>
<dbReference type="InterPro" id="IPR001258">
    <property type="entry name" value="NHL_repeat"/>
</dbReference>
<evidence type="ECO:0000256" key="2">
    <source>
        <dbReference type="PROSITE-ProRule" id="PRU00504"/>
    </source>
</evidence>
<dbReference type="AlphaFoldDB" id="A0A814TLZ8"/>
<dbReference type="OrthoDB" id="62209at2759"/>
<protein>
    <recommendedName>
        <fullName evidence="7">NHL repeat containing protein</fullName>
    </recommendedName>
</protein>
<evidence type="ECO:0008006" key="7">
    <source>
        <dbReference type="Google" id="ProtNLM"/>
    </source>
</evidence>
<gene>
    <name evidence="4" type="ORF">GPM918_LOCUS21625</name>
    <name evidence="5" type="ORF">SRO942_LOCUS21622</name>
</gene>
<dbReference type="EMBL" id="CAJNOQ010007168">
    <property type="protein sequence ID" value="CAF1159942.1"/>
    <property type="molecule type" value="Genomic_DNA"/>
</dbReference>
<reference evidence="4" key="1">
    <citation type="submission" date="2021-02" db="EMBL/GenBank/DDBJ databases">
        <authorList>
            <person name="Nowell W R."/>
        </authorList>
    </citation>
    <scope>NUCLEOTIDE SEQUENCE</scope>
</reference>